<accession>A0A2M4DAT6</accession>
<organism evidence="1">
    <name type="scientific">Anopheles darlingi</name>
    <name type="common">Mosquito</name>
    <dbReference type="NCBI Taxonomy" id="43151"/>
    <lineage>
        <taxon>Eukaryota</taxon>
        <taxon>Metazoa</taxon>
        <taxon>Ecdysozoa</taxon>
        <taxon>Arthropoda</taxon>
        <taxon>Hexapoda</taxon>
        <taxon>Insecta</taxon>
        <taxon>Pterygota</taxon>
        <taxon>Neoptera</taxon>
        <taxon>Endopterygota</taxon>
        <taxon>Diptera</taxon>
        <taxon>Nematocera</taxon>
        <taxon>Culicoidea</taxon>
        <taxon>Culicidae</taxon>
        <taxon>Anophelinae</taxon>
        <taxon>Anopheles</taxon>
    </lineage>
</organism>
<evidence type="ECO:0000313" key="1">
    <source>
        <dbReference type="EMBL" id="MBW74649.1"/>
    </source>
</evidence>
<protein>
    <submittedName>
        <fullName evidence="1">Putative secreted protein</fullName>
    </submittedName>
</protein>
<reference evidence="1" key="1">
    <citation type="submission" date="2018-01" db="EMBL/GenBank/DDBJ databases">
        <title>An insight into the sialome of Amazonian anophelines.</title>
        <authorList>
            <person name="Ribeiro J.M."/>
            <person name="Scarpassa V."/>
            <person name="Calvo E."/>
        </authorList>
    </citation>
    <scope>NUCLEOTIDE SEQUENCE</scope>
</reference>
<dbReference type="EMBL" id="GGFL01010471">
    <property type="protein sequence ID" value="MBW74649.1"/>
    <property type="molecule type" value="Transcribed_RNA"/>
</dbReference>
<sequence>MVVRFLLQQTDRLLLLLLLVLFLLWSSVPVGCLEGSVSSVLQLEGRFRSVYRVRHRFDTGQRFSYAALVPLFPTS</sequence>
<proteinExistence type="predicted"/>
<dbReference type="AlphaFoldDB" id="A0A2M4DAT6"/>
<name>A0A2M4DAT6_ANODA</name>